<feature type="domain" description="Histidine kinase" evidence="11">
    <location>
        <begin position="497"/>
        <end position="602"/>
    </location>
</feature>
<dbReference type="AlphaFoldDB" id="A0A2P2CHG9"/>
<evidence type="ECO:0000256" key="5">
    <source>
        <dbReference type="ARBA" id="ARBA00022692"/>
    </source>
</evidence>
<evidence type="ECO:0000256" key="10">
    <source>
        <dbReference type="SAM" id="Phobius"/>
    </source>
</evidence>
<dbReference type="SUPFAM" id="SSF55874">
    <property type="entry name" value="ATPase domain of HSP90 chaperone/DNA topoisomerase II/histidine kinase"/>
    <property type="match status" value="1"/>
</dbReference>
<evidence type="ECO:0000256" key="3">
    <source>
        <dbReference type="ARBA" id="ARBA00022553"/>
    </source>
</evidence>
<gene>
    <name evidence="13" type="ORF">NOCA2790010</name>
</gene>
<dbReference type="GO" id="GO:0005886">
    <property type="term" value="C:plasma membrane"/>
    <property type="evidence" value="ECO:0007669"/>
    <property type="project" value="TreeGrafter"/>
</dbReference>
<feature type="region of interest" description="Disordered" evidence="9">
    <location>
        <begin position="659"/>
        <end position="760"/>
    </location>
</feature>
<feature type="region of interest" description="Disordered" evidence="9">
    <location>
        <begin position="818"/>
        <end position="840"/>
    </location>
</feature>
<dbReference type="EMBL" id="CZKA01000077">
    <property type="protein sequence ID" value="CUR60452.1"/>
    <property type="molecule type" value="Genomic_DNA"/>
</dbReference>
<dbReference type="InterPro" id="IPR003660">
    <property type="entry name" value="HAMP_dom"/>
</dbReference>
<dbReference type="PANTHER" id="PTHR45436:SF5">
    <property type="entry name" value="SENSOR HISTIDINE KINASE TRCS"/>
    <property type="match status" value="1"/>
</dbReference>
<keyword evidence="3" id="KW-0597">Phosphoprotein</keyword>
<evidence type="ECO:0000256" key="4">
    <source>
        <dbReference type="ARBA" id="ARBA00022679"/>
    </source>
</evidence>
<sequence length="886" mass="92439">MSNRGPARHGQGRSLALSAWPLRRKVALAIAIPLLLAATLGGLQVRRDLTEAANSSASARQVTVLRPAVAYLTAAERAMVAAQDPTAASDAELKAALQDVRAAATELTNTEDTADLTAEQRYQVDALLDLSQAMRDGNINALSPQTWIAQLRQLQSGVTQLITTVVNAQIDPEPRLELLAQTLGGRFSLAMEQALVSTDRSGDTGSLELFEELGVESAAIDRLASALGDTTDTVNTLRTDNADRSRTVRTGGDDLGGPEAYKPYDALISELSDGIDAELAQSATDARQRALVNGGITLAALLAAIFLALLVSRLLLRPIRKVREGTLLVANEQLPEAVARIRSGEDPGQIVPIDVTTNEEVGQIARAIDDMHRQAVHLASGEARVRAQVGEMFVTLSRRNTSLINQQLGLIERLEIDEEDPRRLESLFRLDHLAARMRRTADSLLILADAPTHATAQEDLTVEASLQAATAGVQDYQRVRIGAASSSRINDEAGADVVHLLTELVDNALNYSSPETTVTLTSTSSPGGVMIQVEDAGLGIAPALLAGINETLRSGAEVTPDTARRMGLFVVSRLAQRHGITVVLGSNHHNGITATVLLPSAILDGAASAAPATAPATVTPISAQAASPSAPAPSAPETFAPAEPAPMSLEARIAAARGLPQRQSVAPPTAPLTAPPAAPPAVPPTVPLTAVPTAPEPAAPRPVSPLPTRTPGTSPQPVALSSEPEVAPAPVAPEPAAPSPAAATSFELSSQLAGPPMSALDMPASEVIRLNPPTQSDEDGPIFRSMRSAWLSANGGEEPWRSSEIEAGWDRADVVAESEQELPVTSAGLPKRAPGTRLVPGGVTKQATAAIRDPEAVRLRLSAHAAGVSRGRAAASADHHPTEGPA</sequence>
<evidence type="ECO:0000256" key="1">
    <source>
        <dbReference type="ARBA" id="ARBA00000085"/>
    </source>
</evidence>
<evidence type="ECO:0000313" key="13">
    <source>
        <dbReference type="EMBL" id="CUR60452.1"/>
    </source>
</evidence>
<dbReference type="SMART" id="SM00387">
    <property type="entry name" value="HATPase_c"/>
    <property type="match status" value="1"/>
</dbReference>
<keyword evidence="4" id="KW-0808">Transferase</keyword>
<organism evidence="13">
    <name type="scientific">metagenome</name>
    <dbReference type="NCBI Taxonomy" id="256318"/>
    <lineage>
        <taxon>unclassified sequences</taxon>
        <taxon>metagenomes</taxon>
    </lineage>
</organism>
<evidence type="ECO:0000256" key="7">
    <source>
        <dbReference type="ARBA" id="ARBA00022989"/>
    </source>
</evidence>
<keyword evidence="5 10" id="KW-0812">Transmembrane</keyword>
<keyword evidence="6 13" id="KW-0418">Kinase</keyword>
<evidence type="ECO:0000259" key="11">
    <source>
        <dbReference type="PROSITE" id="PS50109"/>
    </source>
</evidence>
<feature type="compositionally biased region" description="Pro residues" evidence="9">
    <location>
        <begin position="694"/>
        <end position="705"/>
    </location>
</feature>
<feature type="compositionally biased region" description="Low complexity" evidence="9">
    <location>
        <begin position="865"/>
        <end position="876"/>
    </location>
</feature>
<dbReference type="InterPro" id="IPR003594">
    <property type="entry name" value="HATPase_dom"/>
</dbReference>
<dbReference type="EC" id="2.7.13.3" evidence="2"/>
<dbReference type="Gene3D" id="6.10.340.10">
    <property type="match status" value="1"/>
</dbReference>
<dbReference type="Pfam" id="PF02518">
    <property type="entry name" value="HATPase_c"/>
    <property type="match status" value="1"/>
</dbReference>
<dbReference type="InterPro" id="IPR036890">
    <property type="entry name" value="HATPase_C_sf"/>
</dbReference>
<keyword evidence="7 10" id="KW-1133">Transmembrane helix</keyword>
<evidence type="ECO:0000256" key="6">
    <source>
        <dbReference type="ARBA" id="ARBA00022777"/>
    </source>
</evidence>
<reference evidence="13" key="1">
    <citation type="submission" date="2015-08" db="EMBL/GenBank/DDBJ databases">
        <authorList>
            <person name="Babu N.S."/>
            <person name="Beckwith C.J."/>
            <person name="Beseler K.G."/>
            <person name="Brison A."/>
            <person name="Carone J.V."/>
            <person name="Caskin T.P."/>
            <person name="Diamond M."/>
            <person name="Durham M.E."/>
            <person name="Foxe J.M."/>
            <person name="Go M."/>
            <person name="Henderson B.A."/>
            <person name="Jones I.B."/>
            <person name="McGettigan J.A."/>
            <person name="Micheletti S.J."/>
            <person name="Nasrallah M.E."/>
            <person name="Ortiz D."/>
            <person name="Piller C.R."/>
            <person name="Privatt S.R."/>
            <person name="Schneider S.L."/>
            <person name="Sharp S."/>
            <person name="Smith T.C."/>
            <person name="Stanton J.D."/>
            <person name="Ullery H.E."/>
            <person name="Wilson R.J."/>
            <person name="Serrano M.G."/>
            <person name="Buck G."/>
            <person name="Lee V."/>
            <person name="Wang Y."/>
            <person name="Carvalho R."/>
            <person name="Voegtly L."/>
            <person name="Shi R."/>
            <person name="Duckworth R."/>
            <person name="Johnson A."/>
            <person name="Loviza R."/>
            <person name="Walstead R."/>
            <person name="Shah Z."/>
            <person name="Kiflezghi M."/>
            <person name="Wade K."/>
            <person name="Ball S.L."/>
            <person name="Bradley K.W."/>
            <person name="Asai D.J."/>
            <person name="Bowman C.A."/>
            <person name="Russell D.A."/>
            <person name="Pope W.H."/>
            <person name="Jacobs-Sera D."/>
            <person name="Hendrix R.W."/>
            <person name="Hatfull G.F."/>
        </authorList>
    </citation>
    <scope>NUCLEOTIDE SEQUENCE</scope>
</reference>
<comment type="catalytic activity">
    <reaction evidence="1">
        <text>ATP + protein L-histidine = ADP + protein N-phospho-L-histidine.</text>
        <dbReference type="EC" id="2.7.13.3"/>
    </reaction>
</comment>
<feature type="domain" description="HAMP" evidence="12">
    <location>
        <begin position="313"/>
        <end position="380"/>
    </location>
</feature>
<evidence type="ECO:0000256" key="9">
    <source>
        <dbReference type="SAM" id="MobiDB-lite"/>
    </source>
</evidence>
<feature type="compositionally biased region" description="Pro residues" evidence="9">
    <location>
        <begin position="668"/>
        <end position="686"/>
    </location>
</feature>
<evidence type="ECO:0000259" key="12">
    <source>
        <dbReference type="PROSITE" id="PS50885"/>
    </source>
</evidence>
<dbReference type="InterPro" id="IPR005467">
    <property type="entry name" value="His_kinase_dom"/>
</dbReference>
<feature type="compositionally biased region" description="Basic and acidic residues" evidence="9">
    <location>
        <begin position="877"/>
        <end position="886"/>
    </location>
</feature>
<dbReference type="GO" id="GO:0004673">
    <property type="term" value="F:protein histidine kinase activity"/>
    <property type="evidence" value="ECO:0007669"/>
    <property type="project" value="UniProtKB-EC"/>
</dbReference>
<feature type="region of interest" description="Disordered" evidence="9">
    <location>
        <begin position="865"/>
        <end position="886"/>
    </location>
</feature>
<dbReference type="PANTHER" id="PTHR45436">
    <property type="entry name" value="SENSOR HISTIDINE KINASE YKOH"/>
    <property type="match status" value="1"/>
</dbReference>
<dbReference type="GO" id="GO:0000160">
    <property type="term" value="P:phosphorelay signal transduction system"/>
    <property type="evidence" value="ECO:0007669"/>
    <property type="project" value="UniProtKB-KW"/>
</dbReference>
<keyword evidence="8" id="KW-0902">Two-component regulatory system</keyword>
<dbReference type="PROSITE" id="PS50109">
    <property type="entry name" value="HIS_KIN"/>
    <property type="match status" value="1"/>
</dbReference>
<dbReference type="InterPro" id="IPR050428">
    <property type="entry name" value="TCS_sensor_his_kinase"/>
</dbReference>
<dbReference type="Gene3D" id="3.30.565.10">
    <property type="entry name" value="Histidine kinase-like ATPase, C-terminal domain"/>
    <property type="match status" value="1"/>
</dbReference>
<dbReference type="SMART" id="SM00304">
    <property type="entry name" value="HAMP"/>
    <property type="match status" value="1"/>
</dbReference>
<feature type="transmembrane region" description="Helical" evidence="10">
    <location>
        <begin position="296"/>
        <end position="316"/>
    </location>
</feature>
<proteinExistence type="predicted"/>
<name>A0A2P2CHG9_9ZZZZ</name>
<accession>A0A2P2CHG9</accession>
<evidence type="ECO:0000256" key="2">
    <source>
        <dbReference type="ARBA" id="ARBA00012438"/>
    </source>
</evidence>
<evidence type="ECO:0000256" key="8">
    <source>
        <dbReference type="ARBA" id="ARBA00023012"/>
    </source>
</evidence>
<keyword evidence="10" id="KW-0472">Membrane</keyword>
<dbReference type="PROSITE" id="PS50885">
    <property type="entry name" value="HAMP"/>
    <property type="match status" value="1"/>
</dbReference>
<protein>
    <recommendedName>
        <fullName evidence="2">histidine kinase</fullName>
        <ecNumber evidence="2">2.7.13.3</ecNumber>
    </recommendedName>
</protein>